<keyword evidence="5" id="KW-0175">Coiled coil</keyword>
<evidence type="ECO:0000256" key="3">
    <source>
        <dbReference type="ARBA" id="ARBA00022448"/>
    </source>
</evidence>
<dbReference type="InterPro" id="IPR051313">
    <property type="entry name" value="Bact_iron-sidero_bind"/>
</dbReference>
<comment type="caution">
    <text evidence="8">The sequence shown here is derived from an EMBL/GenBank/DDBJ whole genome shotgun (WGS) entry which is preliminary data.</text>
</comment>
<evidence type="ECO:0000313" key="9">
    <source>
        <dbReference type="Proteomes" id="UP001165685"/>
    </source>
</evidence>
<dbReference type="Pfam" id="PF01497">
    <property type="entry name" value="Peripla_BP_2"/>
    <property type="match status" value="1"/>
</dbReference>
<keyword evidence="3" id="KW-0813">Transport</keyword>
<organism evidence="8 9">
    <name type="scientific">Nocardiopsis suaedae</name>
    <dbReference type="NCBI Taxonomy" id="3018444"/>
    <lineage>
        <taxon>Bacteria</taxon>
        <taxon>Bacillati</taxon>
        <taxon>Actinomycetota</taxon>
        <taxon>Actinomycetes</taxon>
        <taxon>Streptosporangiales</taxon>
        <taxon>Nocardiopsidaceae</taxon>
        <taxon>Nocardiopsis</taxon>
    </lineage>
</organism>
<name>A0ABT4TJL5_9ACTN</name>
<comment type="similarity">
    <text evidence="2">Belongs to the bacterial solute-binding protein 8 family.</text>
</comment>
<dbReference type="PANTHER" id="PTHR30532">
    <property type="entry name" value="IRON III DICITRATE-BINDING PERIPLASMIC PROTEIN"/>
    <property type="match status" value="1"/>
</dbReference>
<dbReference type="Proteomes" id="UP001165685">
    <property type="component" value="Unassembled WGS sequence"/>
</dbReference>
<sequence length="327" mass="33734">MTRALIAVPAAALALALTTAGCGAAGDQAGTADGDGGQNGGGAVTLEHTLGELELDAPAADVVALEWTYAEDLQALGVTPAGVADIGGYDKWVTAGPRFDEGVKDVGTRGAPSLESIRALDPDLIITSELRSGENLEQLQDIAPTLVFDPYSADSEYAEMRSTFATIGTAVGKEDEAEKVLGDLDTRLEELKGELADAGADGAEVTVARGYTADGAAVVEVLTGSTVPGALLGELGLANAWTADADAYGMSKVDVEGLTEVQDSHLVYVAAEDDNVFTGELDGNALWQDLEFVMEDRVHALDPGTWYFGGPLSSRQVAEEITAALTA</sequence>
<comment type="subcellular location">
    <subcellularLocation>
        <location evidence="1">Cell envelope</location>
    </subcellularLocation>
</comment>
<dbReference type="PROSITE" id="PS50983">
    <property type="entry name" value="FE_B12_PBP"/>
    <property type="match status" value="1"/>
</dbReference>
<evidence type="ECO:0000256" key="4">
    <source>
        <dbReference type="ARBA" id="ARBA00022729"/>
    </source>
</evidence>
<evidence type="ECO:0000313" key="8">
    <source>
        <dbReference type="EMBL" id="MDA2804869.1"/>
    </source>
</evidence>
<keyword evidence="4 6" id="KW-0732">Signal</keyword>
<gene>
    <name evidence="8" type="ORF">O4U47_10120</name>
</gene>
<feature type="domain" description="Fe/B12 periplasmic-binding" evidence="7">
    <location>
        <begin position="61"/>
        <end position="327"/>
    </location>
</feature>
<dbReference type="RefSeq" id="WP_270677467.1">
    <property type="nucleotide sequence ID" value="NZ_JAQFWP010000014.1"/>
</dbReference>
<dbReference type="PANTHER" id="PTHR30532:SF1">
    <property type="entry name" value="IRON(3+)-HYDROXAMATE-BINDING PROTEIN FHUD"/>
    <property type="match status" value="1"/>
</dbReference>
<reference evidence="8" key="1">
    <citation type="submission" date="2023-01" db="EMBL/GenBank/DDBJ databases">
        <title>Draft genome sequence of Nocardiopsis sp. LSu2-4 isolated from halophytes.</title>
        <authorList>
            <person name="Duangmal K."/>
            <person name="Chantavorakit T."/>
        </authorList>
    </citation>
    <scope>NUCLEOTIDE SEQUENCE</scope>
    <source>
        <strain evidence="8">LSu2-4</strain>
    </source>
</reference>
<evidence type="ECO:0000256" key="5">
    <source>
        <dbReference type="SAM" id="Coils"/>
    </source>
</evidence>
<evidence type="ECO:0000256" key="6">
    <source>
        <dbReference type="SAM" id="SignalP"/>
    </source>
</evidence>
<evidence type="ECO:0000259" key="7">
    <source>
        <dbReference type="PROSITE" id="PS50983"/>
    </source>
</evidence>
<dbReference type="CDD" id="cd01146">
    <property type="entry name" value="FhuD"/>
    <property type="match status" value="1"/>
</dbReference>
<dbReference type="EMBL" id="JAQFWP010000014">
    <property type="protein sequence ID" value="MDA2804869.1"/>
    <property type="molecule type" value="Genomic_DNA"/>
</dbReference>
<protein>
    <submittedName>
        <fullName evidence="8">Iron-siderophore ABC transporter substrate-binding protein</fullName>
    </submittedName>
</protein>
<feature type="coiled-coil region" evidence="5">
    <location>
        <begin position="174"/>
        <end position="201"/>
    </location>
</feature>
<dbReference type="InterPro" id="IPR002491">
    <property type="entry name" value="ABC_transptr_periplasmic_BD"/>
</dbReference>
<evidence type="ECO:0000256" key="1">
    <source>
        <dbReference type="ARBA" id="ARBA00004196"/>
    </source>
</evidence>
<dbReference type="PROSITE" id="PS51257">
    <property type="entry name" value="PROKAR_LIPOPROTEIN"/>
    <property type="match status" value="1"/>
</dbReference>
<accession>A0ABT4TJL5</accession>
<evidence type="ECO:0000256" key="2">
    <source>
        <dbReference type="ARBA" id="ARBA00008814"/>
    </source>
</evidence>
<dbReference type="SUPFAM" id="SSF53807">
    <property type="entry name" value="Helical backbone' metal receptor"/>
    <property type="match status" value="1"/>
</dbReference>
<dbReference type="PRINTS" id="PR01715">
    <property type="entry name" value="FERRIBNDNGPP"/>
</dbReference>
<proteinExistence type="inferred from homology"/>
<feature type="chain" id="PRO_5045922704" evidence="6">
    <location>
        <begin position="25"/>
        <end position="327"/>
    </location>
</feature>
<dbReference type="Gene3D" id="3.40.50.1980">
    <property type="entry name" value="Nitrogenase molybdenum iron protein domain"/>
    <property type="match status" value="2"/>
</dbReference>
<keyword evidence="9" id="KW-1185">Reference proteome</keyword>
<feature type="signal peptide" evidence="6">
    <location>
        <begin position="1"/>
        <end position="24"/>
    </location>
</feature>